<dbReference type="GO" id="GO:0006974">
    <property type="term" value="P:DNA damage response"/>
    <property type="evidence" value="ECO:0007669"/>
    <property type="project" value="TreeGrafter"/>
</dbReference>
<dbReference type="Pfam" id="PF04402">
    <property type="entry name" value="SIMPL"/>
    <property type="match status" value="1"/>
</dbReference>
<dbReference type="OrthoDB" id="3689574at2"/>
<dbReference type="EMBL" id="OBDY01000001">
    <property type="protein sequence ID" value="SNY06404.1"/>
    <property type="molecule type" value="Genomic_DNA"/>
</dbReference>
<dbReference type="PANTHER" id="PTHR34387:SF2">
    <property type="entry name" value="SLR1258 PROTEIN"/>
    <property type="match status" value="1"/>
</dbReference>
<gene>
    <name evidence="1" type="ORF">SAMN05421748_101710</name>
</gene>
<evidence type="ECO:0008006" key="3">
    <source>
        <dbReference type="Google" id="ProtNLM"/>
    </source>
</evidence>
<reference evidence="1 2" key="1">
    <citation type="submission" date="2017-09" db="EMBL/GenBank/DDBJ databases">
        <authorList>
            <person name="Ehlers B."/>
            <person name="Leendertz F.H."/>
        </authorList>
    </citation>
    <scope>NUCLEOTIDE SEQUENCE [LARGE SCALE GENOMIC DNA]</scope>
    <source>
        <strain evidence="1 2">CGMCC 4.6857</strain>
    </source>
</reference>
<organism evidence="1 2">
    <name type="scientific">Paractinoplanes atraurantiacus</name>
    <dbReference type="NCBI Taxonomy" id="1036182"/>
    <lineage>
        <taxon>Bacteria</taxon>
        <taxon>Bacillati</taxon>
        <taxon>Actinomycetota</taxon>
        <taxon>Actinomycetes</taxon>
        <taxon>Micromonosporales</taxon>
        <taxon>Micromonosporaceae</taxon>
        <taxon>Paractinoplanes</taxon>
    </lineage>
</organism>
<dbReference type="InterPro" id="IPR007497">
    <property type="entry name" value="SIMPL/DUF541"/>
</dbReference>
<dbReference type="Gene3D" id="3.30.70.2970">
    <property type="entry name" value="Protein of unknown function (DUF541), domain 2"/>
    <property type="match status" value="1"/>
</dbReference>
<dbReference type="Gene3D" id="3.30.110.170">
    <property type="entry name" value="Protein of unknown function (DUF541), domain 1"/>
    <property type="match status" value="1"/>
</dbReference>
<dbReference type="AlphaFoldDB" id="A0A285F6S5"/>
<evidence type="ECO:0000313" key="1">
    <source>
        <dbReference type="EMBL" id="SNY06404.1"/>
    </source>
</evidence>
<keyword evidence="2" id="KW-1185">Reference proteome</keyword>
<sequence>MSQQPTIVVRGEAFREVPPEQAVISVTVSARDRDRETVVSRLLERSAELRAVLEREDSETGAVQVFPELKRGSERVVAYSGNVDTRVTVTDFEALGALLLRLAGLEFASVSGPWWQLRPGSKAGGDVRREAIADALARAREYAAAVGARVDRLVEIADEGVGGGPVMMRFENLSADAAHDPDRGFELDPQRQTVQAAVTVRVTITEPDLSEEKP</sequence>
<accession>A0A285F6S5</accession>
<proteinExistence type="predicted"/>
<dbReference type="PANTHER" id="PTHR34387">
    <property type="entry name" value="SLR1258 PROTEIN"/>
    <property type="match status" value="1"/>
</dbReference>
<dbReference type="InterPro" id="IPR052022">
    <property type="entry name" value="26kDa_periplasmic_antigen"/>
</dbReference>
<dbReference type="Proteomes" id="UP000219612">
    <property type="component" value="Unassembled WGS sequence"/>
</dbReference>
<evidence type="ECO:0000313" key="2">
    <source>
        <dbReference type="Proteomes" id="UP000219612"/>
    </source>
</evidence>
<dbReference type="RefSeq" id="WP_097318723.1">
    <property type="nucleotide sequence ID" value="NZ_OBDY01000001.1"/>
</dbReference>
<name>A0A285F6S5_9ACTN</name>
<protein>
    <recommendedName>
        <fullName evidence="3">SIMPL domain-containing protein</fullName>
    </recommendedName>
</protein>